<dbReference type="EMBL" id="JACIDV010000004">
    <property type="protein sequence ID" value="MBB3945831.1"/>
    <property type="molecule type" value="Genomic_DNA"/>
</dbReference>
<evidence type="ECO:0000259" key="7">
    <source>
        <dbReference type="Pfam" id="PF00155"/>
    </source>
</evidence>
<feature type="domain" description="Aminotransferase class I/classII large" evidence="7">
    <location>
        <begin position="72"/>
        <end position="402"/>
    </location>
</feature>
<comment type="cofactor">
    <cofactor evidence="1">
        <name>pyridoxal 5'-phosphate</name>
        <dbReference type="ChEBI" id="CHEBI:597326"/>
    </cofactor>
</comment>
<keyword evidence="6" id="KW-0663">Pyridoxal phosphate</keyword>
<dbReference type="GO" id="GO:1901605">
    <property type="term" value="P:alpha-amino acid metabolic process"/>
    <property type="evidence" value="ECO:0007669"/>
    <property type="project" value="TreeGrafter"/>
</dbReference>
<reference evidence="8 9" key="1">
    <citation type="submission" date="2020-08" db="EMBL/GenBank/DDBJ databases">
        <title>Genomic Encyclopedia of Type Strains, Phase IV (KMG-IV): sequencing the most valuable type-strain genomes for metagenomic binning, comparative biology and taxonomic classification.</title>
        <authorList>
            <person name="Goeker M."/>
        </authorList>
    </citation>
    <scope>NUCLEOTIDE SEQUENCE [LARGE SCALE GENOMIC DNA]</scope>
    <source>
        <strain evidence="8 9">DSM 26438</strain>
    </source>
</reference>
<dbReference type="Proteomes" id="UP000565286">
    <property type="component" value="Unassembled WGS sequence"/>
</dbReference>
<dbReference type="Gene3D" id="3.90.1150.10">
    <property type="entry name" value="Aspartate Aminotransferase, domain 1"/>
    <property type="match status" value="1"/>
</dbReference>
<evidence type="ECO:0000256" key="4">
    <source>
        <dbReference type="ARBA" id="ARBA00022576"/>
    </source>
</evidence>
<protein>
    <recommendedName>
        <fullName evidence="7">Aminotransferase class I/classII large domain-containing protein</fullName>
    </recommendedName>
</protein>
<evidence type="ECO:0000256" key="3">
    <source>
        <dbReference type="ARBA" id="ARBA00011738"/>
    </source>
</evidence>
<evidence type="ECO:0000313" key="9">
    <source>
        <dbReference type="Proteomes" id="UP000565286"/>
    </source>
</evidence>
<dbReference type="Pfam" id="PF00155">
    <property type="entry name" value="Aminotran_1_2"/>
    <property type="match status" value="1"/>
</dbReference>
<keyword evidence="9" id="KW-1185">Reference proteome</keyword>
<dbReference type="FunFam" id="3.40.640.10:FF:000053">
    <property type="entry name" value="Aminotransferase, class I"/>
    <property type="match status" value="1"/>
</dbReference>
<dbReference type="InterPro" id="IPR015422">
    <property type="entry name" value="PyrdxlP-dep_Trfase_small"/>
</dbReference>
<dbReference type="CDD" id="cd00609">
    <property type="entry name" value="AAT_like"/>
    <property type="match status" value="1"/>
</dbReference>
<evidence type="ECO:0000256" key="2">
    <source>
        <dbReference type="ARBA" id="ARBA00007441"/>
    </source>
</evidence>
<gene>
    <name evidence="8" type="ORF">GGQ73_001766</name>
</gene>
<dbReference type="PANTHER" id="PTHR42790">
    <property type="entry name" value="AMINOTRANSFERASE"/>
    <property type="match status" value="1"/>
</dbReference>
<comment type="caution">
    <text evidence="8">The sequence shown here is derived from an EMBL/GenBank/DDBJ whole genome shotgun (WGS) entry which is preliminary data.</text>
</comment>
<dbReference type="InterPro" id="IPR015424">
    <property type="entry name" value="PyrdxlP-dep_Trfase"/>
</dbReference>
<dbReference type="InterPro" id="IPR004839">
    <property type="entry name" value="Aminotransferase_I/II_large"/>
</dbReference>
<dbReference type="InterPro" id="IPR050859">
    <property type="entry name" value="Class-I_PLP-dep_aminotransf"/>
</dbReference>
<dbReference type="SUPFAM" id="SSF53383">
    <property type="entry name" value="PLP-dependent transferases"/>
    <property type="match status" value="1"/>
</dbReference>
<keyword evidence="5" id="KW-0808">Transferase</keyword>
<dbReference type="FunFam" id="3.90.1150.10:FF:000166">
    <property type="entry name" value="Kynurenine/alpha-aminoadipate aminotransferase, mitochondrial"/>
    <property type="match status" value="1"/>
</dbReference>
<dbReference type="Gene3D" id="3.40.640.10">
    <property type="entry name" value="Type I PLP-dependent aspartate aminotransferase-like (Major domain)"/>
    <property type="match status" value="1"/>
</dbReference>
<organism evidence="8 9">
    <name type="scientific">Rhizobium skierniewicense</name>
    <dbReference type="NCBI Taxonomy" id="984260"/>
    <lineage>
        <taxon>Bacteria</taxon>
        <taxon>Pseudomonadati</taxon>
        <taxon>Pseudomonadota</taxon>
        <taxon>Alphaproteobacteria</taxon>
        <taxon>Hyphomicrobiales</taxon>
        <taxon>Rhizobiaceae</taxon>
        <taxon>Rhizobium/Agrobacterium group</taxon>
        <taxon>Rhizobium</taxon>
    </lineage>
</organism>
<evidence type="ECO:0000256" key="1">
    <source>
        <dbReference type="ARBA" id="ARBA00001933"/>
    </source>
</evidence>
<comment type="similarity">
    <text evidence="2">Belongs to the class-I pyridoxal-phosphate-dependent aminotransferase family.</text>
</comment>
<evidence type="ECO:0000256" key="5">
    <source>
        <dbReference type="ARBA" id="ARBA00022679"/>
    </source>
</evidence>
<comment type="subunit">
    <text evidence="3">Homodimer.</text>
</comment>
<dbReference type="InterPro" id="IPR015421">
    <property type="entry name" value="PyrdxlP-dep_Trfase_major"/>
</dbReference>
<evidence type="ECO:0000313" key="8">
    <source>
        <dbReference type="EMBL" id="MBB3945831.1"/>
    </source>
</evidence>
<dbReference type="GO" id="GO:0030170">
    <property type="term" value="F:pyridoxal phosphate binding"/>
    <property type="evidence" value="ECO:0007669"/>
    <property type="project" value="InterPro"/>
</dbReference>
<dbReference type="AlphaFoldDB" id="A0A7W6G2T7"/>
<keyword evidence="4" id="KW-0032">Aminotransferase</keyword>
<accession>A0A7W6G2T7</accession>
<sequence length="420" mass="45974">MRGNEPMLDWEQIFATRSLRMKASEIRELLKLLEQPDIISFAGGIPDPALFPDQEFKQAYADIFSGPQVNAALQYSVSEGYKPLREWIVKDMEKIGIECSVDNVFITSGSQQALDYLGKLFLSPNDTALVTWPTYLGALSAFNAYEPTYDQLNPNGNRTPQTYRDNATKAGGSVKFAYLSADFSNPTGETVDLASRKKLLELADELDIAVLEDGAYQNLRFDGEPITPILALDIARSGGIEKTRTIYSGSFSKTLAPGLRVGFVVAAMPVIRKLVLMKQAADLHSSTINQMAIEHVASRGFDKQVAKIKAAYSARRDAMLAALDKYMPKFASWTKPEGGMFVWVTLPEGMDGAELLAKSLSTERVAFVPGKAFFADGSGANTLRISFSCANEQMIDEGIKRLGRLIASAETTSNATMPLV</sequence>
<name>A0A7W6G2T7_9HYPH</name>
<dbReference type="GO" id="GO:0008483">
    <property type="term" value="F:transaminase activity"/>
    <property type="evidence" value="ECO:0007669"/>
    <property type="project" value="UniProtKB-KW"/>
</dbReference>
<dbReference type="PANTHER" id="PTHR42790:SF19">
    <property type="entry name" value="KYNURENINE_ALPHA-AMINOADIPATE AMINOTRANSFERASE, MITOCHONDRIAL"/>
    <property type="match status" value="1"/>
</dbReference>
<proteinExistence type="inferred from homology"/>
<evidence type="ECO:0000256" key="6">
    <source>
        <dbReference type="ARBA" id="ARBA00022898"/>
    </source>
</evidence>